<keyword evidence="1 6" id="KW-0963">Cytoplasm</keyword>
<evidence type="ECO:0000313" key="7">
    <source>
        <dbReference type="EMBL" id="OAT79882.1"/>
    </source>
</evidence>
<accession>A0A1B7LBG2</accession>
<organism evidence="7 8">
    <name type="scientific">Desulfotomaculum copahuensis</name>
    <dbReference type="NCBI Taxonomy" id="1838280"/>
    <lineage>
        <taxon>Bacteria</taxon>
        <taxon>Bacillati</taxon>
        <taxon>Bacillota</taxon>
        <taxon>Clostridia</taxon>
        <taxon>Eubacteriales</taxon>
        <taxon>Desulfotomaculaceae</taxon>
        <taxon>Desulfotomaculum</taxon>
    </lineage>
</organism>
<evidence type="ECO:0000256" key="3">
    <source>
        <dbReference type="ARBA" id="ARBA00022603"/>
    </source>
</evidence>
<reference evidence="7 8" key="1">
    <citation type="submission" date="2016-04" db="EMBL/GenBank/DDBJ databases">
        <authorList>
            <person name="Evans L.H."/>
            <person name="Alamgir A."/>
            <person name="Owens N."/>
            <person name="Weber N.D."/>
            <person name="Virtaneva K."/>
            <person name="Barbian K."/>
            <person name="Babar A."/>
            <person name="Rosenke K."/>
        </authorList>
    </citation>
    <scope>NUCLEOTIDE SEQUENCE [LARGE SCALE GENOMIC DNA]</scope>
    <source>
        <strain evidence="7 8">LMa1</strain>
    </source>
</reference>
<keyword evidence="8" id="KW-1185">Reference proteome</keyword>
<evidence type="ECO:0000313" key="8">
    <source>
        <dbReference type="Proteomes" id="UP000078532"/>
    </source>
</evidence>
<sequence>MIRDLLEKYATGPGVNIDTSRLGLFEQYYALLREWNERVNLTALIEERDVAVKHFIDSLTLLKEVNPGRGARVVDVGTGAGFPGIPLKIARPDLHLTLVESVRKKTEFLTCVINSLFLSDVTVICARAEDAARRRELRSSFDFAFSRAVASLPVLLEYCLPLLKNGGLFVAMKGPAVVEETKSAGNALQLLGGLLERIVQFKLPFSDEDRSLVLVKKIMPTPDKFPRRAGLPARRPL</sequence>
<dbReference type="PANTHER" id="PTHR31760">
    <property type="entry name" value="S-ADENOSYL-L-METHIONINE-DEPENDENT METHYLTRANSFERASES SUPERFAMILY PROTEIN"/>
    <property type="match status" value="1"/>
</dbReference>
<feature type="binding site" evidence="6">
    <location>
        <position position="77"/>
    </location>
    <ligand>
        <name>S-adenosyl-L-methionine</name>
        <dbReference type="ChEBI" id="CHEBI:59789"/>
    </ligand>
</feature>
<evidence type="ECO:0000256" key="2">
    <source>
        <dbReference type="ARBA" id="ARBA00022552"/>
    </source>
</evidence>
<feature type="binding site" evidence="6">
    <location>
        <position position="147"/>
    </location>
    <ligand>
        <name>S-adenosyl-L-methionine</name>
        <dbReference type="ChEBI" id="CHEBI:59789"/>
    </ligand>
</feature>
<dbReference type="InterPro" id="IPR029063">
    <property type="entry name" value="SAM-dependent_MTases_sf"/>
</dbReference>
<comment type="function">
    <text evidence="6">Specifically methylates the N7 position of a guanine in 16S rRNA.</text>
</comment>
<dbReference type="GO" id="GO:0070043">
    <property type="term" value="F:rRNA (guanine-N7-)-methyltransferase activity"/>
    <property type="evidence" value="ECO:0007669"/>
    <property type="project" value="UniProtKB-UniRule"/>
</dbReference>
<dbReference type="SUPFAM" id="SSF53335">
    <property type="entry name" value="S-adenosyl-L-methionine-dependent methyltransferases"/>
    <property type="match status" value="1"/>
</dbReference>
<dbReference type="EC" id="2.1.1.-" evidence="6"/>
<comment type="caution">
    <text evidence="7">The sequence shown here is derived from an EMBL/GenBank/DDBJ whole genome shotgun (WGS) entry which is preliminary data.</text>
</comment>
<dbReference type="EMBL" id="LYVF01000189">
    <property type="protein sequence ID" value="OAT79882.1"/>
    <property type="molecule type" value="Genomic_DNA"/>
</dbReference>
<keyword evidence="2 6" id="KW-0698">rRNA processing</keyword>
<dbReference type="Gene3D" id="3.40.50.150">
    <property type="entry name" value="Vaccinia Virus protein VP39"/>
    <property type="match status" value="1"/>
</dbReference>
<keyword evidence="5 6" id="KW-0949">S-adenosyl-L-methionine</keyword>
<keyword evidence="3 6" id="KW-0489">Methyltransferase</keyword>
<dbReference type="CDD" id="cd02440">
    <property type="entry name" value="AdoMet_MTases"/>
    <property type="match status" value="1"/>
</dbReference>
<comment type="caution">
    <text evidence="6">Lacks conserved residue(s) required for the propagation of feature annotation.</text>
</comment>
<dbReference type="Pfam" id="PF02527">
    <property type="entry name" value="GidB"/>
    <property type="match status" value="1"/>
</dbReference>
<dbReference type="FunFam" id="3.40.50.150:FF:000041">
    <property type="entry name" value="Ribosomal RNA small subunit methyltransferase G"/>
    <property type="match status" value="1"/>
</dbReference>
<name>A0A1B7LBG2_9FIRM</name>
<evidence type="ECO:0000256" key="4">
    <source>
        <dbReference type="ARBA" id="ARBA00022679"/>
    </source>
</evidence>
<dbReference type="PIRSF" id="PIRSF003078">
    <property type="entry name" value="GidB"/>
    <property type="match status" value="1"/>
</dbReference>
<evidence type="ECO:0000256" key="6">
    <source>
        <dbReference type="HAMAP-Rule" id="MF_00074"/>
    </source>
</evidence>
<dbReference type="HAMAP" id="MF_00074">
    <property type="entry name" value="16SrRNA_methyltr_G"/>
    <property type="match status" value="1"/>
</dbReference>
<feature type="binding site" evidence="6">
    <location>
        <position position="82"/>
    </location>
    <ligand>
        <name>S-adenosyl-L-methionine</name>
        <dbReference type="ChEBI" id="CHEBI:59789"/>
    </ligand>
</feature>
<dbReference type="STRING" id="1838280.A6M21_14635"/>
<evidence type="ECO:0000256" key="1">
    <source>
        <dbReference type="ARBA" id="ARBA00022490"/>
    </source>
</evidence>
<evidence type="ECO:0000256" key="5">
    <source>
        <dbReference type="ARBA" id="ARBA00022691"/>
    </source>
</evidence>
<gene>
    <name evidence="6" type="primary">rsmG</name>
    <name evidence="7" type="ORF">A6M21_14635</name>
</gene>
<comment type="subcellular location">
    <subcellularLocation>
        <location evidence="6">Cytoplasm</location>
    </subcellularLocation>
</comment>
<dbReference type="AlphaFoldDB" id="A0A1B7LBG2"/>
<protein>
    <recommendedName>
        <fullName evidence="6">Ribosomal RNA small subunit methyltransferase G</fullName>
        <ecNumber evidence="6">2.1.1.-</ecNumber>
    </recommendedName>
    <alternativeName>
        <fullName evidence="6">16S rRNA 7-methylguanosine methyltransferase</fullName>
        <shortName evidence="6">16S rRNA m7G methyltransferase</shortName>
    </alternativeName>
</protein>
<dbReference type="RefSeq" id="WP_066670664.1">
    <property type="nucleotide sequence ID" value="NZ_LYVF01000189.1"/>
</dbReference>
<feature type="binding site" evidence="6">
    <location>
        <begin position="128"/>
        <end position="129"/>
    </location>
    <ligand>
        <name>S-adenosyl-L-methionine</name>
        <dbReference type="ChEBI" id="CHEBI:59789"/>
    </ligand>
</feature>
<dbReference type="InterPro" id="IPR003682">
    <property type="entry name" value="rRNA_ssu_MeTfrase_G"/>
</dbReference>
<keyword evidence="4 6" id="KW-0808">Transferase</keyword>
<dbReference type="NCBIfam" id="TIGR00138">
    <property type="entry name" value="rsmG_gidB"/>
    <property type="match status" value="1"/>
</dbReference>
<proteinExistence type="inferred from homology"/>
<dbReference type="Proteomes" id="UP000078532">
    <property type="component" value="Unassembled WGS sequence"/>
</dbReference>
<comment type="similarity">
    <text evidence="6">Belongs to the methyltransferase superfamily. RNA methyltransferase RsmG family.</text>
</comment>
<dbReference type="GO" id="GO:0005829">
    <property type="term" value="C:cytosol"/>
    <property type="evidence" value="ECO:0007669"/>
    <property type="project" value="TreeGrafter"/>
</dbReference>
<dbReference type="PANTHER" id="PTHR31760:SF0">
    <property type="entry name" value="S-ADENOSYL-L-METHIONINE-DEPENDENT METHYLTRANSFERASES SUPERFAMILY PROTEIN"/>
    <property type="match status" value="1"/>
</dbReference>
<dbReference type="OrthoDB" id="9808773at2"/>